<feature type="transmembrane region" description="Helical" evidence="1">
    <location>
        <begin position="809"/>
        <end position="829"/>
    </location>
</feature>
<feature type="transmembrane region" description="Helical" evidence="1">
    <location>
        <begin position="692"/>
        <end position="710"/>
    </location>
</feature>
<dbReference type="Pfam" id="PF20249">
    <property type="entry name" value="VasX_N"/>
    <property type="match status" value="1"/>
</dbReference>
<feature type="domain" description="Toxin VasX N-terminal region" evidence="2">
    <location>
        <begin position="15"/>
        <end position="172"/>
    </location>
</feature>
<organism evidence="3 4">
    <name type="scientific">Caballeronia pedi</name>
    <dbReference type="NCBI Taxonomy" id="1777141"/>
    <lineage>
        <taxon>Bacteria</taxon>
        <taxon>Pseudomonadati</taxon>
        <taxon>Pseudomonadota</taxon>
        <taxon>Betaproteobacteria</taxon>
        <taxon>Burkholderiales</taxon>
        <taxon>Burkholderiaceae</taxon>
        <taxon>Caballeronia</taxon>
    </lineage>
</organism>
<gene>
    <name evidence="3" type="ORF">AWB80_04416</name>
</gene>
<dbReference type="STRING" id="1777141.AWB80_04416"/>
<keyword evidence="1" id="KW-0472">Membrane</keyword>
<dbReference type="Proteomes" id="UP000054911">
    <property type="component" value="Unassembled WGS sequence"/>
</dbReference>
<evidence type="ECO:0000313" key="3">
    <source>
        <dbReference type="EMBL" id="SAK76025.1"/>
    </source>
</evidence>
<keyword evidence="1" id="KW-1133">Transmembrane helix</keyword>
<dbReference type="NCBIfam" id="NF041559">
    <property type="entry name" value="BTH_I2691_fam"/>
    <property type="match status" value="1"/>
</dbReference>
<dbReference type="OrthoDB" id="8664525at2"/>
<evidence type="ECO:0000256" key="1">
    <source>
        <dbReference type="SAM" id="Phobius"/>
    </source>
</evidence>
<evidence type="ECO:0000259" key="2">
    <source>
        <dbReference type="Pfam" id="PF20249"/>
    </source>
</evidence>
<sequence length="1014" mass="109393">MGQQNEIGCATNSSACAPHIPIIPVRYAVIPKNPGDTAQFAYADAPYPLEKGFTGIANLNCSKYTLRLLRPGYVYVFMESPQARKLVIHEHVGGGHYRELLIKDLEAYGKGKKDKKRVYAEGARTINVWADLSATQVWIGYSAHLWTATQAQRIESSEDERALCMHKLDMKEFIQKPGSPSTQAHVLPVDAMETWVEDCKPVAKRPELKWSSAPYDKAAFEGMGLYHALAAGWGANRPKIPVVVALLDAEGIAQDLGAIQALLAHQVADLKAPGVEAAAQAKPATAPANNAADSGKLPPALKLDVQRLTANSENFHHKNLMAMLIEQTLLQMYPPNASKSDPATLARLRHESYSTQYPQRRVPSCAELQYEVLTDERLSPAGERFAQRIDKKKYTDFLQERAKADAEIERLFVRIEQASADHDGWLGSAENAQAANRLSVAAALRSYDRDKLISATALEYSIALILEGAGMPLSGREDKDPRTKRIASWVNDTNSPLYLGILAFAPFAKDAGSAGNLLNAANETIRALGSKFEANAATDVIVRNLSQYILTKIPGQTKWTKSPSLVAQVDRAVADGNIKKLLGQLRPRYNLIDEIIAADALSAKTKAMIDNGMLEVEKSVSKVSTDTGSKVVRVITSEELHLKAGKGLPPEMPRAMFHGAVAPILLVFNAICLKDAALTLAKDHSGVNSTNFLAALMGMTAAINVALVATRDLVKRRATNAGVAFAGEAFEKGLLRRLASDGFGRFAGWGGVIGSFATDIQKAWSANSDARNYRVGAAFANAAGGAMVVESALIGGYLTAATGASTIPFAGWVVAAGILLIAGGTWLALQADAMNNTPMERWVTQGIFGNLHSDGDNDSLTSYGDNVSAEIQGYYDAYYAPVTLTAKQSKTLGWVGVDTDWHGHYFDKDDVEFTVLLPGFVVGLSDLQINMGPKVAQPPHQVTVGPDGVVNLSPVVVSSFRSYDTSYRVVNGGLLARAQKGQIEALSAELKVTYWPHQGIDADVSVLQTFELHA</sequence>
<name>A0A158C0Z0_9BURK</name>
<dbReference type="EMBL" id="FCOE02000015">
    <property type="protein sequence ID" value="SAK76025.1"/>
    <property type="molecule type" value="Genomic_DNA"/>
</dbReference>
<protein>
    <recommendedName>
        <fullName evidence="2">Toxin VasX N-terminal region domain-containing protein</fullName>
    </recommendedName>
</protein>
<feature type="transmembrane region" description="Helical" evidence="1">
    <location>
        <begin position="775"/>
        <end position="797"/>
    </location>
</feature>
<keyword evidence="4" id="KW-1185">Reference proteome</keyword>
<evidence type="ECO:0000313" key="4">
    <source>
        <dbReference type="Proteomes" id="UP000054911"/>
    </source>
</evidence>
<proteinExistence type="predicted"/>
<dbReference type="AlphaFoldDB" id="A0A158C0Z0"/>
<dbReference type="InterPro" id="IPR046864">
    <property type="entry name" value="VasX_N"/>
</dbReference>
<accession>A0A158C0Z0</accession>
<reference evidence="3" key="1">
    <citation type="submission" date="2016-01" db="EMBL/GenBank/DDBJ databases">
        <authorList>
            <person name="Peeters C."/>
        </authorList>
    </citation>
    <scope>NUCLEOTIDE SEQUENCE [LARGE SCALE GENOMIC DNA]</scope>
    <source>
        <strain evidence="3">LMG 29323</strain>
    </source>
</reference>
<dbReference type="RefSeq" id="WP_061176811.1">
    <property type="nucleotide sequence ID" value="NZ_FCOE02000015.1"/>
</dbReference>
<keyword evidence="1" id="KW-0812">Transmembrane</keyword>
<comment type="caution">
    <text evidence="3">The sequence shown here is derived from an EMBL/GenBank/DDBJ whole genome shotgun (WGS) entry which is preliminary data.</text>
</comment>
<dbReference type="InterPro" id="IPR048126">
    <property type="entry name" value="Toxin_VasX"/>
</dbReference>
<dbReference type="CDD" id="cd20706">
    <property type="entry name" value="MIX_II"/>
    <property type="match status" value="1"/>
</dbReference>